<dbReference type="AlphaFoldDB" id="A0A0D6IBZ6"/>
<accession>A0A0M7LBP4</accession>
<dbReference type="PATRIC" id="fig|85698.15.peg.1579"/>
<reference evidence="1" key="2">
    <citation type="submission" date="2022-12" db="EMBL/GenBank/DDBJ databases">
        <authorList>
            <person name="Voronina O.L."/>
            <person name="Kunda M.S."/>
            <person name="Ryzhova N."/>
            <person name="Aksenova E.I."/>
        </authorList>
    </citation>
    <scope>NUCLEOTIDE SEQUENCE</scope>
    <source>
        <strain evidence="1">SCCH136:Ach223948</strain>
    </source>
</reference>
<evidence type="ECO:0000313" key="1">
    <source>
        <dbReference type="EMBL" id="MCZ8402683.1"/>
    </source>
</evidence>
<organism evidence="1 4">
    <name type="scientific">Alcaligenes xylosoxydans xylosoxydans</name>
    <name type="common">Achromobacter xylosoxidans</name>
    <dbReference type="NCBI Taxonomy" id="85698"/>
    <lineage>
        <taxon>Bacteria</taxon>
        <taxon>Pseudomonadati</taxon>
        <taxon>Pseudomonadota</taxon>
        <taxon>Betaproteobacteria</taxon>
        <taxon>Burkholderiales</taxon>
        <taxon>Alcaligenaceae</taxon>
        <taxon>Achromobacter</taxon>
    </lineage>
</organism>
<comment type="caution">
    <text evidence="1">The sequence shown here is derived from an EMBL/GenBank/DDBJ whole genome shotgun (WGS) entry which is preliminary data.</text>
</comment>
<dbReference type="eggNOG" id="ENOG5032UJQ">
    <property type="taxonomic scope" value="Bacteria"/>
</dbReference>
<dbReference type="KEGG" id="axx:ERS451415_04495"/>
<dbReference type="EMBL" id="JAPZVI010000010">
    <property type="protein sequence ID" value="MCZ8402683.1"/>
    <property type="molecule type" value="Genomic_DNA"/>
</dbReference>
<dbReference type="Proteomes" id="UP001141992">
    <property type="component" value="Unassembled WGS sequence"/>
</dbReference>
<sequence>MSNFLEASGWTVLPAGEHAIRAISPMTLGLDGQHAAFFIAHPDDTSFYLTDACETAMHASSYGIELAPKRIDILNETPGVSLAHFDKSGAIVASGPNEQLQEALWDAVKLAMALSFQCAKWMPRFSQLRFRAQVGRALAAGVGPNRMVKGARAKGSSGHTADFAFAVRAAGSTALTYIEPIALKAGKKMDWTQVYQTHGKMSDVKMADARNSRMVILEDGASAEELRKAVTILEQSASVLTLAKTRDWRAVFAAE</sequence>
<dbReference type="EMBL" id="MJMN01000064">
    <property type="protein sequence ID" value="OMG76124.1"/>
    <property type="molecule type" value="Genomic_DNA"/>
</dbReference>
<name>A0A0D6IBZ6_ALCXX</name>
<evidence type="ECO:0000313" key="3">
    <source>
        <dbReference type="Proteomes" id="UP000187251"/>
    </source>
</evidence>
<proteinExistence type="predicted"/>
<accession>A0A0D6IBZ6</accession>
<evidence type="ECO:0000313" key="2">
    <source>
        <dbReference type="EMBL" id="OMG76124.1"/>
    </source>
</evidence>
<dbReference type="Proteomes" id="UP000187251">
    <property type="component" value="Unassembled WGS sequence"/>
</dbReference>
<evidence type="ECO:0000313" key="4">
    <source>
        <dbReference type="Proteomes" id="UP001141992"/>
    </source>
</evidence>
<dbReference type="GeneID" id="75278370"/>
<reference evidence="2 3" key="1">
    <citation type="submission" date="2016-09" db="EMBL/GenBank/DDBJ databases">
        <title>Phylogenomics of Achromobacter.</title>
        <authorList>
            <person name="Jeukens J."/>
            <person name="Freschi L."/>
            <person name="Vincent A.T."/>
            <person name="Emond-Rheault J.-G."/>
            <person name="Kukavica-Ibrulj I."/>
            <person name="Charette S.J."/>
            <person name="Levesque R.C."/>
        </authorList>
    </citation>
    <scope>NUCLEOTIDE SEQUENCE [LARGE SCALE GENOMIC DNA]</scope>
    <source>
        <strain evidence="2 3">AUS488</strain>
    </source>
</reference>
<dbReference type="RefSeq" id="WP_006386493.1">
    <property type="nucleotide sequence ID" value="NZ_AP028040.1"/>
</dbReference>
<dbReference type="OrthoDB" id="8638197at2"/>
<gene>
    <name evidence="2" type="ORF">BIZ92_17695</name>
    <name evidence="1" type="ORF">O9570_14615</name>
</gene>
<protein>
    <submittedName>
        <fullName evidence="1">DUF1828 domain-containing protein</fullName>
    </submittedName>
</protein>